<accession>A0A0P9QRS0</accession>
<dbReference type="Pfam" id="PF02423">
    <property type="entry name" value="OCD_Mu_crystall"/>
    <property type="match status" value="1"/>
</dbReference>
<dbReference type="InterPro" id="IPR023401">
    <property type="entry name" value="ODC_N"/>
</dbReference>
<dbReference type="EMBL" id="RBOA01000470">
    <property type="protein sequence ID" value="RML95287.1"/>
    <property type="molecule type" value="Genomic_DNA"/>
</dbReference>
<comment type="caution">
    <text evidence="2">The sequence shown here is derived from an EMBL/GenBank/DDBJ whole genome shotgun (WGS) entry which is preliminary data.</text>
</comment>
<dbReference type="AlphaFoldDB" id="A0A0P9QRS0"/>
<reference evidence="2 4" key="1">
    <citation type="submission" date="2015-09" db="EMBL/GenBank/DDBJ databases">
        <title>Genome announcement of multiple Pseudomonas syringae strains.</title>
        <authorList>
            <person name="Thakur S."/>
            <person name="Wang P.W."/>
            <person name="Gong Y."/>
            <person name="Weir B.S."/>
            <person name="Guttman D.S."/>
        </authorList>
    </citation>
    <scope>NUCLEOTIDE SEQUENCE [LARGE SCALE GENOMIC DNA]</scope>
    <source>
        <strain evidence="2 4">ICMP4455</strain>
    </source>
</reference>
<organism evidence="2 4">
    <name type="scientific">Pseudomonas amygdali pv. eriobotryae</name>
    <dbReference type="NCBI Taxonomy" id="129137"/>
    <lineage>
        <taxon>Bacteria</taxon>
        <taxon>Pseudomonadati</taxon>
        <taxon>Pseudomonadota</taxon>
        <taxon>Gammaproteobacteria</taxon>
        <taxon>Pseudomonadales</taxon>
        <taxon>Pseudomonadaceae</taxon>
        <taxon>Pseudomonas</taxon>
        <taxon>Pseudomonas amygdali</taxon>
    </lineage>
</organism>
<proteinExistence type="predicted"/>
<evidence type="ECO:0000313" key="3">
    <source>
        <dbReference type="EMBL" id="RML95287.1"/>
    </source>
</evidence>
<dbReference type="Proteomes" id="UP000630864">
    <property type="component" value="Unassembled WGS sequence"/>
</dbReference>
<dbReference type="GO" id="GO:0005737">
    <property type="term" value="C:cytoplasm"/>
    <property type="evidence" value="ECO:0007669"/>
    <property type="project" value="TreeGrafter"/>
</dbReference>
<reference evidence="3 5" key="2">
    <citation type="submission" date="2018-08" db="EMBL/GenBank/DDBJ databases">
        <title>Recombination of ecologically and evolutionarily significant loci maintains genetic cohesion in the Pseudomonas syringae species complex.</title>
        <authorList>
            <person name="Dillon M."/>
            <person name="Thakur S."/>
            <person name="Almeida R.N.D."/>
            <person name="Weir B.S."/>
            <person name="Guttman D.S."/>
        </authorList>
    </citation>
    <scope>NUCLEOTIDE SEQUENCE [LARGE SCALE GENOMIC DNA]</scope>
    <source>
        <strain evidence="3 5">ICMP 8636</strain>
    </source>
</reference>
<dbReference type="EMBL" id="BMZW01000051">
    <property type="protein sequence ID" value="GFZ62790.1"/>
    <property type="molecule type" value="Genomic_DNA"/>
</dbReference>
<dbReference type="Proteomes" id="UP000272627">
    <property type="component" value="Unassembled WGS sequence"/>
</dbReference>
<protein>
    <submittedName>
        <fullName evidence="1 2">Ornithine cyclodeaminase</fullName>
    </submittedName>
</protein>
<dbReference type="PANTHER" id="PTHR13812">
    <property type="entry name" value="KETIMINE REDUCTASE MU-CRYSTALLIN"/>
    <property type="match status" value="1"/>
</dbReference>
<dbReference type="InterPro" id="IPR003462">
    <property type="entry name" value="ODC_Mu_crystall"/>
</dbReference>
<dbReference type="Proteomes" id="UP000050490">
    <property type="component" value="Unassembled WGS sequence"/>
</dbReference>
<sequence length="304" mass="31990">MSIQVLSESQTAALLPFATLCDFIADAARDYAAHRITSPTRQVLPLKDDALLLSMPATSSDIGIHKLVNFAPGNGPRGLPLIHGLVAIYSSETGEPLLFLDGPTVTARRTAGVSMLAIKGLREEVSHIALIGTGKQASGHIEAIAELFPGIKVDVHGRGKEGVDKFCDQHARLPLQITGLTTGIRNEAEVVIALTSSKKPIYHEKACVDRLLIGVGAFNAEMAEFAPACVQGSQLFADDPIGAQHEAGDLIQAEVNWGAVLSLADVVDGRFDRSMASLFKSVGCAAWDLAAGRCAVATVENSGS</sequence>
<dbReference type="Gene3D" id="3.40.50.720">
    <property type="entry name" value="NAD(P)-binding Rossmann-like Domain"/>
    <property type="match status" value="1"/>
</dbReference>
<gene>
    <name evidence="2" type="ORF">ALO70_02047</name>
    <name evidence="3" type="ORF">ALQ86_01742</name>
    <name evidence="1" type="ORF">PSE10A_53010</name>
</gene>
<evidence type="ECO:0000313" key="4">
    <source>
        <dbReference type="Proteomes" id="UP000050490"/>
    </source>
</evidence>
<dbReference type="PANTHER" id="PTHR13812:SF19">
    <property type="entry name" value="KETIMINE REDUCTASE MU-CRYSTALLIN"/>
    <property type="match status" value="1"/>
</dbReference>
<dbReference type="RefSeq" id="WP_057421126.1">
    <property type="nucleotide sequence ID" value="NZ_BMZW01000051.1"/>
</dbReference>
<name>A0A0P9QRS0_PSEA0</name>
<dbReference type="InterPro" id="IPR036291">
    <property type="entry name" value="NAD(P)-bd_dom_sf"/>
</dbReference>
<dbReference type="PIRSF" id="PIRSF001439">
    <property type="entry name" value="CryM"/>
    <property type="match status" value="1"/>
</dbReference>
<dbReference type="EMBL" id="LJQI01000154">
    <property type="protein sequence ID" value="KPX31913.1"/>
    <property type="molecule type" value="Genomic_DNA"/>
</dbReference>
<dbReference type="GO" id="GO:0042562">
    <property type="term" value="F:hormone binding"/>
    <property type="evidence" value="ECO:0007669"/>
    <property type="project" value="TreeGrafter"/>
</dbReference>
<dbReference type="NCBIfam" id="NF005603">
    <property type="entry name" value="PRK07340.1"/>
    <property type="match status" value="1"/>
</dbReference>
<dbReference type="PATRIC" id="fig|129137.4.peg.2972"/>
<evidence type="ECO:0000313" key="5">
    <source>
        <dbReference type="Proteomes" id="UP000272627"/>
    </source>
</evidence>
<evidence type="ECO:0000313" key="2">
    <source>
        <dbReference type="EMBL" id="KPX31913.1"/>
    </source>
</evidence>
<dbReference type="SUPFAM" id="SSF51735">
    <property type="entry name" value="NAD(P)-binding Rossmann-fold domains"/>
    <property type="match status" value="1"/>
</dbReference>
<reference evidence="1" key="3">
    <citation type="submission" date="2020-09" db="EMBL/GenBank/DDBJ databases">
        <title>Pseudomonas syringae pv. eriobotryae genome sequence causing loquat canker disease.</title>
        <authorList>
            <person name="Fukuda S."/>
            <person name="Tashiro H."/>
            <person name="Nagano Y."/>
        </authorList>
    </citation>
    <scope>NUCLEOTIDE SEQUENCE</scope>
    <source>
        <strain evidence="1">AM001</strain>
    </source>
</reference>
<evidence type="ECO:0000313" key="1">
    <source>
        <dbReference type="EMBL" id="GFZ62790.1"/>
    </source>
</evidence>
<dbReference type="Gene3D" id="3.30.1780.10">
    <property type="entry name" value="ornithine cyclodeaminase, domain 1"/>
    <property type="match status" value="1"/>
</dbReference>